<dbReference type="EMBL" id="BCSY01000070">
    <property type="protein sequence ID" value="GAS97207.1"/>
    <property type="molecule type" value="Genomic_DNA"/>
</dbReference>
<dbReference type="AlphaFoldDB" id="A0A100WEN6"/>
<reference evidence="2" key="2">
    <citation type="submission" date="2016-02" db="EMBL/GenBank/DDBJ databases">
        <title>Draft genome sequence of five rapidly growing Mycobacterium species.</title>
        <authorList>
            <person name="Katahira K."/>
            <person name="Gotou Y."/>
            <person name="Iida K."/>
            <person name="Ogura Y."/>
            <person name="Hayashi T."/>
        </authorList>
    </citation>
    <scope>NUCLEOTIDE SEQUENCE [LARGE SCALE GENOMIC DNA]</scope>
    <source>
        <strain evidence="2">JCM15298</strain>
    </source>
</reference>
<dbReference type="STRING" id="228230.RMCC_4173"/>
<evidence type="ECO:0000313" key="1">
    <source>
        <dbReference type="EMBL" id="GAS97207.1"/>
    </source>
</evidence>
<organism evidence="1 2">
    <name type="scientific">Mycolicibacterium canariasense</name>
    <name type="common">Mycobacterium canariasense</name>
    <dbReference type="NCBI Taxonomy" id="228230"/>
    <lineage>
        <taxon>Bacteria</taxon>
        <taxon>Bacillati</taxon>
        <taxon>Actinomycetota</taxon>
        <taxon>Actinomycetes</taxon>
        <taxon>Mycobacteriales</taxon>
        <taxon>Mycobacteriaceae</taxon>
        <taxon>Mycolicibacterium</taxon>
    </lineage>
</organism>
<gene>
    <name evidence="1" type="ORF">RMCC_4173</name>
</gene>
<protein>
    <submittedName>
        <fullName evidence="1">Uncharacterized protein</fullName>
    </submittedName>
</protein>
<evidence type="ECO:0000313" key="2">
    <source>
        <dbReference type="Proteomes" id="UP000069443"/>
    </source>
</evidence>
<sequence>MLQPGGTRPQGVFTGRRKPITLPFWRLNQRECTLFKAHGPQAVHAPLAQSAERFHGKEKVNGSIPLGGSVDARRIAAFV</sequence>
<reference evidence="2" key="1">
    <citation type="journal article" date="2016" name="Genome Announc.">
        <title>Draft Genome Sequences of Five Rapidly Growing Mycobacterium Species, M. thermoresistibile, M. fortuitum subsp. acetamidolyticum, M. canariasense, M. brisbanense, and M. novocastrense.</title>
        <authorList>
            <person name="Katahira K."/>
            <person name="Ogura Y."/>
            <person name="Gotoh Y."/>
            <person name="Hayashi T."/>
        </authorList>
    </citation>
    <scope>NUCLEOTIDE SEQUENCE [LARGE SCALE GENOMIC DNA]</scope>
    <source>
        <strain evidence="2">JCM15298</strain>
    </source>
</reference>
<proteinExistence type="predicted"/>
<dbReference type="Proteomes" id="UP000069443">
    <property type="component" value="Unassembled WGS sequence"/>
</dbReference>
<name>A0A100WEN6_MYCCR</name>
<keyword evidence="2" id="KW-1185">Reference proteome</keyword>
<comment type="caution">
    <text evidence="1">The sequence shown here is derived from an EMBL/GenBank/DDBJ whole genome shotgun (WGS) entry which is preliminary data.</text>
</comment>
<accession>A0A100WEN6</accession>